<proteinExistence type="predicted"/>
<evidence type="ECO:0000313" key="3">
    <source>
        <dbReference type="Proteomes" id="UP001597391"/>
    </source>
</evidence>
<keyword evidence="1" id="KW-1133">Transmembrane helix</keyword>
<keyword evidence="1" id="KW-0472">Membrane</keyword>
<evidence type="ECO:0000256" key="1">
    <source>
        <dbReference type="SAM" id="Phobius"/>
    </source>
</evidence>
<keyword evidence="1" id="KW-0812">Transmembrane</keyword>
<comment type="caution">
    <text evidence="2">The sequence shown here is derived from an EMBL/GenBank/DDBJ whole genome shotgun (WGS) entry which is preliminary data.</text>
</comment>
<name>A0ABW5XAV7_9MICO</name>
<sequence>MAVKLFVLLSVSLTVSLLRVWPVSGVALLLGALALCTLRPTRPAVQGLLTACCVVVPMFGYHLFTGNIAAAVVSALTFPTLIVWATLVSATTTVTQVMGLLERMLSRCGLRRYAARCALCVGITLRSIPIVHEVVQETIDVLRSRSVRPYPWRVFLPACIGVVRCALETGEAITARGLLDAPALSGGPILDDSPLHDSSAGTHGPTSNIDTN</sequence>
<evidence type="ECO:0008006" key="4">
    <source>
        <dbReference type="Google" id="ProtNLM"/>
    </source>
</evidence>
<feature type="transmembrane region" description="Helical" evidence="1">
    <location>
        <begin position="45"/>
        <end position="64"/>
    </location>
</feature>
<accession>A0ABW5XAV7</accession>
<evidence type="ECO:0000313" key="2">
    <source>
        <dbReference type="EMBL" id="MFD2839431.1"/>
    </source>
</evidence>
<organism evidence="2 3">
    <name type="scientific">Populibacterium corticicola</name>
    <dbReference type="NCBI Taxonomy" id="1812826"/>
    <lineage>
        <taxon>Bacteria</taxon>
        <taxon>Bacillati</taxon>
        <taxon>Actinomycetota</taxon>
        <taxon>Actinomycetes</taxon>
        <taxon>Micrococcales</taxon>
        <taxon>Jonesiaceae</taxon>
        <taxon>Populibacterium</taxon>
    </lineage>
</organism>
<gene>
    <name evidence="2" type="ORF">ACFSYH_02475</name>
</gene>
<reference evidence="3" key="1">
    <citation type="journal article" date="2019" name="Int. J. Syst. Evol. Microbiol.">
        <title>The Global Catalogue of Microorganisms (GCM) 10K type strain sequencing project: providing services to taxonomists for standard genome sequencing and annotation.</title>
        <authorList>
            <consortium name="The Broad Institute Genomics Platform"/>
            <consortium name="The Broad Institute Genome Sequencing Center for Infectious Disease"/>
            <person name="Wu L."/>
            <person name="Ma J."/>
        </authorList>
    </citation>
    <scope>NUCLEOTIDE SEQUENCE [LARGE SCALE GENOMIC DNA]</scope>
    <source>
        <strain evidence="3">KCTC 33576</strain>
    </source>
</reference>
<dbReference type="Proteomes" id="UP001597391">
    <property type="component" value="Unassembled WGS sequence"/>
</dbReference>
<dbReference type="EMBL" id="JBHUOP010000001">
    <property type="protein sequence ID" value="MFD2839431.1"/>
    <property type="molecule type" value="Genomic_DNA"/>
</dbReference>
<dbReference type="RefSeq" id="WP_377464904.1">
    <property type="nucleotide sequence ID" value="NZ_JBHUOP010000001.1"/>
</dbReference>
<protein>
    <recommendedName>
        <fullName evidence="4">Energy-coupling factor transporter transmembrane protein EcfT</fullName>
    </recommendedName>
</protein>
<feature type="transmembrane region" description="Helical" evidence="1">
    <location>
        <begin position="20"/>
        <end position="38"/>
    </location>
</feature>
<keyword evidence="3" id="KW-1185">Reference proteome</keyword>
<feature type="transmembrane region" description="Helical" evidence="1">
    <location>
        <begin position="76"/>
        <end position="101"/>
    </location>
</feature>